<evidence type="ECO:0000259" key="1">
    <source>
        <dbReference type="Pfam" id="PF01592"/>
    </source>
</evidence>
<dbReference type="RefSeq" id="WP_205259167.1">
    <property type="nucleotide sequence ID" value="NZ_JAERWK010000004.1"/>
</dbReference>
<dbReference type="Proteomes" id="UP000663792">
    <property type="component" value="Unassembled WGS sequence"/>
</dbReference>
<dbReference type="AlphaFoldDB" id="A0A938YAR9"/>
<sequence length="160" mass="17100">MQMEQLYQEIILDHYRTPHHAGLRDGDAEVHHVNPTCGDEVTLRVRLEGTGPDAVVGDVSYDAVGCSISQASTSVLTDLVIGKPLPEAFTVLGEFNTMVTSRGAVTGDEDVLGDGIAFAGVAKYPARVKCALLGWMAFKDATAQISDRQDSAHTQTGAQR</sequence>
<evidence type="ECO:0000313" key="3">
    <source>
        <dbReference type="Proteomes" id="UP000663792"/>
    </source>
</evidence>
<protein>
    <submittedName>
        <fullName evidence="2">SUF system NifU family Fe-S cluster assembly protein</fullName>
    </submittedName>
</protein>
<keyword evidence="3" id="KW-1185">Reference proteome</keyword>
<dbReference type="Pfam" id="PF01592">
    <property type="entry name" value="NifU_N"/>
    <property type="match status" value="1"/>
</dbReference>
<gene>
    <name evidence="2" type="ORF">JL106_02740</name>
</gene>
<feature type="domain" description="NIF system FeS cluster assembly NifU N-terminal" evidence="1">
    <location>
        <begin position="7"/>
        <end position="130"/>
    </location>
</feature>
<dbReference type="Gene3D" id="3.90.1010.10">
    <property type="match status" value="1"/>
</dbReference>
<dbReference type="InterPro" id="IPR002871">
    <property type="entry name" value="NIF_FeS_clus_asmbl_NifU_N"/>
</dbReference>
<dbReference type="PANTHER" id="PTHR10093">
    <property type="entry name" value="IRON-SULFUR CLUSTER ASSEMBLY ENZYME NIFU HOMOLOG"/>
    <property type="match status" value="1"/>
</dbReference>
<proteinExistence type="predicted"/>
<evidence type="ECO:0000313" key="2">
    <source>
        <dbReference type="EMBL" id="MBM9466198.1"/>
    </source>
</evidence>
<dbReference type="SUPFAM" id="SSF82649">
    <property type="entry name" value="SufE/NifU"/>
    <property type="match status" value="1"/>
</dbReference>
<dbReference type="GO" id="GO:0005506">
    <property type="term" value="F:iron ion binding"/>
    <property type="evidence" value="ECO:0007669"/>
    <property type="project" value="InterPro"/>
</dbReference>
<organism evidence="2 3">
    <name type="scientific">Nakamurella leprariae</name>
    <dbReference type="NCBI Taxonomy" id="2803911"/>
    <lineage>
        <taxon>Bacteria</taxon>
        <taxon>Bacillati</taxon>
        <taxon>Actinomycetota</taxon>
        <taxon>Actinomycetes</taxon>
        <taxon>Nakamurellales</taxon>
        <taxon>Nakamurellaceae</taxon>
        <taxon>Nakamurella</taxon>
    </lineage>
</organism>
<dbReference type="EMBL" id="JAERWK010000004">
    <property type="protein sequence ID" value="MBM9466198.1"/>
    <property type="molecule type" value="Genomic_DNA"/>
</dbReference>
<accession>A0A938YAR9</accession>
<comment type="caution">
    <text evidence="2">The sequence shown here is derived from an EMBL/GenBank/DDBJ whole genome shotgun (WGS) entry which is preliminary data.</text>
</comment>
<dbReference type="GO" id="GO:0016226">
    <property type="term" value="P:iron-sulfur cluster assembly"/>
    <property type="evidence" value="ECO:0007669"/>
    <property type="project" value="InterPro"/>
</dbReference>
<dbReference type="NCBIfam" id="TIGR01994">
    <property type="entry name" value="SUF_scaf_2"/>
    <property type="match status" value="1"/>
</dbReference>
<reference evidence="2" key="1">
    <citation type="submission" date="2021-01" db="EMBL/GenBank/DDBJ databases">
        <title>YIM 132084 draft genome.</title>
        <authorList>
            <person name="An D."/>
        </authorList>
    </citation>
    <scope>NUCLEOTIDE SEQUENCE</scope>
    <source>
        <strain evidence="2">YIM 132084</strain>
    </source>
</reference>
<name>A0A938YAR9_9ACTN</name>
<dbReference type="GO" id="GO:0051536">
    <property type="term" value="F:iron-sulfur cluster binding"/>
    <property type="evidence" value="ECO:0007669"/>
    <property type="project" value="InterPro"/>
</dbReference>
<dbReference type="CDD" id="cd06664">
    <property type="entry name" value="IscU_like"/>
    <property type="match status" value="1"/>
</dbReference>